<reference evidence="1 2" key="1">
    <citation type="submission" date="2021-02" db="EMBL/GenBank/DDBJ databases">
        <authorList>
            <person name="Han P."/>
        </authorList>
    </citation>
    <scope>NUCLEOTIDE SEQUENCE [LARGE SCALE GENOMIC DNA]</scope>
    <source>
        <strain evidence="1">Candidatus Nitrospira sp. ZN2</strain>
    </source>
</reference>
<dbReference type="EMBL" id="CAJNBJ010000001">
    <property type="protein sequence ID" value="CAE6703117.1"/>
    <property type="molecule type" value="Genomic_DNA"/>
</dbReference>
<sequence length="54" mass="6052">MNQRFGITVKFLISADSPEEAEEIIESACEKMASSIHEGDVSYEGIEDIEEEDE</sequence>
<protein>
    <submittedName>
        <fullName evidence="1">Uncharacterized protein</fullName>
    </submittedName>
</protein>
<name>A0ABM8QL30_9BACT</name>
<gene>
    <name evidence="1" type="ORF">NSPZN2_10835</name>
</gene>
<keyword evidence="2" id="KW-1185">Reference proteome</keyword>
<evidence type="ECO:0000313" key="2">
    <source>
        <dbReference type="Proteomes" id="UP000675880"/>
    </source>
</evidence>
<dbReference type="Proteomes" id="UP000675880">
    <property type="component" value="Unassembled WGS sequence"/>
</dbReference>
<organism evidence="1 2">
    <name type="scientific">Nitrospira defluvii</name>
    <dbReference type="NCBI Taxonomy" id="330214"/>
    <lineage>
        <taxon>Bacteria</taxon>
        <taxon>Pseudomonadati</taxon>
        <taxon>Nitrospirota</taxon>
        <taxon>Nitrospiria</taxon>
        <taxon>Nitrospirales</taxon>
        <taxon>Nitrospiraceae</taxon>
        <taxon>Nitrospira</taxon>
    </lineage>
</organism>
<evidence type="ECO:0000313" key="1">
    <source>
        <dbReference type="EMBL" id="CAE6703117.1"/>
    </source>
</evidence>
<dbReference type="RefSeq" id="WP_213040666.1">
    <property type="nucleotide sequence ID" value="NZ_CAJNBJ010000001.1"/>
</dbReference>
<accession>A0ABM8QL30</accession>
<comment type="caution">
    <text evidence="1">The sequence shown here is derived from an EMBL/GenBank/DDBJ whole genome shotgun (WGS) entry which is preliminary data.</text>
</comment>
<proteinExistence type="predicted"/>